<sequence length="296" mass="33241">MRRKDFIRKGLLGTGIFALGASGVSALANEIDELEKLEPMTNPADVGFNHIPNTNSKIMENTVLHKAATRGDANHGWLHSRHTFSFANYYNPERMHFGVLRVLNDDVVAGGMGFGTHPHDNMEIISIPLEGDLEHKDSMGNTTVIKNGDIQVMSAGTGVRHSEYNKNKEVPVKFLQIWVFPNKRDVAPRYDQITLRKEDRKNKLQQILSPDKEDAGVWIHQDAWFHLADFDKGTVVDYTFKKAGNGLYVFVLKGDMKVNGEELNTRDGFGIWDVSEVKLEAATDSEFLLMEVPMAV</sequence>
<feature type="domain" description="Pirin N-terminal" evidence="4">
    <location>
        <begin position="72"/>
        <end position="179"/>
    </location>
</feature>
<dbReference type="InterPro" id="IPR012093">
    <property type="entry name" value="Pirin"/>
</dbReference>
<feature type="signal peptide" evidence="3">
    <location>
        <begin position="1"/>
        <end position="28"/>
    </location>
</feature>
<dbReference type="InterPro" id="IPR011051">
    <property type="entry name" value="RmlC_Cupin_sf"/>
</dbReference>
<dbReference type="InterPro" id="IPR003829">
    <property type="entry name" value="Pirin_N_dom"/>
</dbReference>
<evidence type="ECO:0000259" key="5">
    <source>
        <dbReference type="Pfam" id="PF17954"/>
    </source>
</evidence>
<proteinExistence type="inferred from homology"/>
<dbReference type="AlphaFoldDB" id="A0A8J6PM11"/>
<dbReference type="CDD" id="cd02910">
    <property type="entry name" value="cupin_Yhhw_N"/>
    <property type="match status" value="1"/>
</dbReference>
<feature type="chain" id="PRO_5035226817" evidence="3">
    <location>
        <begin position="29"/>
        <end position="296"/>
    </location>
</feature>
<dbReference type="InterPro" id="IPR041602">
    <property type="entry name" value="Quercetinase_C"/>
</dbReference>
<organism evidence="6 7">
    <name type="scientific">Taishania pollutisoli</name>
    <dbReference type="NCBI Taxonomy" id="2766479"/>
    <lineage>
        <taxon>Bacteria</taxon>
        <taxon>Pseudomonadati</taxon>
        <taxon>Bacteroidota</taxon>
        <taxon>Flavobacteriia</taxon>
        <taxon>Flavobacteriales</taxon>
        <taxon>Crocinitomicaceae</taxon>
        <taxon>Taishania</taxon>
    </lineage>
</organism>
<dbReference type="Gene3D" id="2.60.120.10">
    <property type="entry name" value="Jelly Rolls"/>
    <property type="match status" value="2"/>
</dbReference>
<reference evidence="6" key="1">
    <citation type="submission" date="2020-09" db="EMBL/GenBank/DDBJ databases">
        <title>Taishania pollutisoli gen. nov., sp. nov., Isolated from Tetrabromobisphenol A-Contaminated Soil.</title>
        <authorList>
            <person name="Chen Q."/>
        </authorList>
    </citation>
    <scope>NUCLEOTIDE SEQUENCE</scope>
    <source>
        <strain evidence="6">CZZ-1</strain>
    </source>
</reference>
<feature type="domain" description="Quercetin 2,3-dioxygenase C-terminal cupin" evidence="5">
    <location>
        <begin position="207"/>
        <end position="292"/>
    </location>
</feature>
<evidence type="ECO:0000256" key="2">
    <source>
        <dbReference type="RuleBase" id="RU003457"/>
    </source>
</evidence>
<comment type="caution">
    <text evidence="6">The sequence shown here is derived from an EMBL/GenBank/DDBJ whole genome shotgun (WGS) entry which is preliminary data.</text>
</comment>
<dbReference type="SUPFAM" id="SSF51182">
    <property type="entry name" value="RmlC-like cupins"/>
    <property type="match status" value="1"/>
</dbReference>
<dbReference type="Proteomes" id="UP000652681">
    <property type="component" value="Unassembled WGS sequence"/>
</dbReference>
<comment type="similarity">
    <text evidence="1 2">Belongs to the pirin family.</text>
</comment>
<protein>
    <submittedName>
        <fullName evidence="6">Pirin family protein</fullName>
    </submittedName>
</protein>
<dbReference type="Pfam" id="PF17954">
    <property type="entry name" value="Pirin_C_2"/>
    <property type="match status" value="1"/>
</dbReference>
<name>A0A8J6PM11_9FLAO</name>
<dbReference type="PANTHER" id="PTHR43212:SF3">
    <property type="entry name" value="QUERCETIN 2,3-DIOXYGENASE"/>
    <property type="match status" value="1"/>
</dbReference>
<evidence type="ECO:0000313" key="6">
    <source>
        <dbReference type="EMBL" id="MBC9813260.1"/>
    </source>
</evidence>
<dbReference type="InterPro" id="IPR014710">
    <property type="entry name" value="RmlC-like_jellyroll"/>
</dbReference>
<dbReference type="PANTHER" id="PTHR43212">
    <property type="entry name" value="QUERCETIN 2,3-DIOXYGENASE"/>
    <property type="match status" value="1"/>
</dbReference>
<dbReference type="Pfam" id="PF02678">
    <property type="entry name" value="Pirin"/>
    <property type="match status" value="1"/>
</dbReference>
<keyword evidence="7" id="KW-1185">Reference proteome</keyword>
<evidence type="ECO:0000256" key="3">
    <source>
        <dbReference type="SAM" id="SignalP"/>
    </source>
</evidence>
<evidence type="ECO:0000256" key="1">
    <source>
        <dbReference type="ARBA" id="ARBA00008416"/>
    </source>
</evidence>
<accession>A0A8J6PM11</accession>
<keyword evidence="3" id="KW-0732">Signal</keyword>
<dbReference type="EMBL" id="JACVEL010000009">
    <property type="protein sequence ID" value="MBC9813260.1"/>
    <property type="molecule type" value="Genomic_DNA"/>
</dbReference>
<evidence type="ECO:0000259" key="4">
    <source>
        <dbReference type="Pfam" id="PF02678"/>
    </source>
</evidence>
<gene>
    <name evidence="6" type="ORF">H9Y05_12350</name>
</gene>
<evidence type="ECO:0000313" key="7">
    <source>
        <dbReference type="Proteomes" id="UP000652681"/>
    </source>
</evidence>